<dbReference type="AlphaFoldDB" id="A0A267FHC5"/>
<protein>
    <submittedName>
        <fullName evidence="1">Uncharacterized protein</fullName>
    </submittedName>
</protein>
<accession>A0A267FHC5</accession>
<dbReference type="EMBL" id="NIVC01001037">
    <property type="protein sequence ID" value="PAA73093.1"/>
    <property type="molecule type" value="Genomic_DNA"/>
</dbReference>
<comment type="caution">
    <text evidence="1">The sequence shown here is derived from an EMBL/GenBank/DDBJ whole genome shotgun (WGS) entry which is preliminary data.</text>
</comment>
<reference evidence="1 2" key="1">
    <citation type="submission" date="2017-06" db="EMBL/GenBank/DDBJ databases">
        <title>A platform for efficient transgenesis in Macrostomum lignano, a flatworm model organism for stem cell research.</title>
        <authorList>
            <person name="Berezikov E."/>
        </authorList>
    </citation>
    <scope>NUCLEOTIDE SEQUENCE [LARGE SCALE GENOMIC DNA]</scope>
    <source>
        <strain evidence="1">DV1</strain>
        <tissue evidence="1">Whole organism</tissue>
    </source>
</reference>
<evidence type="ECO:0000313" key="2">
    <source>
        <dbReference type="Proteomes" id="UP000215902"/>
    </source>
</evidence>
<dbReference type="OrthoDB" id="6057136at2759"/>
<organism evidence="1 2">
    <name type="scientific">Macrostomum lignano</name>
    <dbReference type="NCBI Taxonomy" id="282301"/>
    <lineage>
        <taxon>Eukaryota</taxon>
        <taxon>Metazoa</taxon>
        <taxon>Spiralia</taxon>
        <taxon>Lophotrochozoa</taxon>
        <taxon>Platyhelminthes</taxon>
        <taxon>Rhabditophora</taxon>
        <taxon>Macrostomorpha</taxon>
        <taxon>Macrostomida</taxon>
        <taxon>Macrostomidae</taxon>
        <taxon>Macrostomum</taxon>
    </lineage>
</organism>
<gene>
    <name evidence="1" type="ORF">BOX15_Mlig006580g1</name>
</gene>
<name>A0A267FHC5_9PLAT</name>
<sequence length="912" mass="100993">MAAPADLSQLTQQLECSVRELEKLTLMTREQQLWLLKQAIISKPWLRAVLEDACWQRSIREATTPVPDERSEKVTSELAKTIRPGNVLNLYYYKIPHKVVVETCSYSPDENELAVTAIHYGRLSLMSPITVRREDFQLPCNGSSVWLHTFSNSVLYSNEESLSRALSRLGERQHSPTSNNAHTLAVWCRVRDSRNLDSVRVPLLDDNRRELHQLMPADHVNVSLFNRDIRAVIVNAKRLDPVRKYMILDIVAATSDVANLHAFTRTSISLDSSDPIDRLNLQFRRQDVHQTVECFTGVCLSWGCSPLMAMTFSLSGVRAEPECRRTRVPASQLVSGNVIAHDDRVQIVLSVQRPADPKTAYKFEILDYLRVNTDATRHTKQVRIVIDPTEHDKIQLVRHSEPDLQCPILRTWKQKDLPSITEQPVAQVTDLQPGDAVCIREKSDAHPLETNLPGLHAIVKGVNKDDSKGLSVDVICFGGEGTLCIGAVQVPEKGHVFSTLHFQVSAELLAPREQALQKAVARIGTYGYSCAWNNSCDFVRWCCVNHKTNAPRHLGVVTEISQLLALTALGQGQLRFSHDRSDSSETSQFAEARLVAVSPCGECIDLAKLSLTDIDWQPNSVQKLTITKISEGSRVSRVTYGDEQAVSESKAQMLSDTSKILLGSSLTNASDRRLGFGVSDSRFCAWLRGLRRPGLAELAALLSVDSAAGSEPPEANEHVTDFGCLHRWDHIVIERGEAAPIHLLFVEANPDTDSICGFSYAPNDEHDPSGRLDMYMYFPPDRAPYPIEKVIRRVPLDGDLSSELSSSLAAAANSPEDAAAWAQLCVLELENDLVKLPAELNRLLKAMLKFGFRVAAGLGESGAGSRDACARGLASDSLRRLVSATLETVSDDVGRRLLFLLKLIASFIGPEA</sequence>
<proteinExistence type="predicted"/>
<evidence type="ECO:0000313" key="1">
    <source>
        <dbReference type="EMBL" id="PAA73093.1"/>
    </source>
</evidence>
<dbReference type="Proteomes" id="UP000215902">
    <property type="component" value="Unassembled WGS sequence"/>
</dbReference>
<keyword evidence="2" id="KW-1185">Reference proteome</keyword>